<proteinExistence type="predicted"/>
<keyword evidence="2" id="KW-1185">Reference proteome</keyword>
<sequence>MKQYNARFDVTIGNGKGQFSFSTRRSYTENFLRNCALTAAQIKHYFQAKK</sequence>
<dbReference type="GeneID" id="22111326"/>
<protein>
    <submittedName>
        <fullName evidence="1">Uncharacterized protein</fullName>
    </submittedName>
</protein>
<evidence type="ECO:0000313" key="1">
    <source>
        <dbReference type="EMBL" id="AIT14176.1"/>
    </source>
</evidence>
<dbReference type="KEGG" id="vg:22111326"/>
<gene>
    <name evidence="1" type="primary">286</name>
    <name evidence="1" type="ORF">PBI_121Q_286</name>
</gene>
<organism evidence="1 2">
    <name type="scientific">Escherichia phage 121Q</name>
    <dbReference type="NCBI Taxonomy" id="1555202"/>
    <lineage>
        <taxon>Viruses</taxon>
        <taxon>Duplodnaviria</taxon>
        <taxon>Heunggongvirae</taxon>
        <taxon>Uroviricota</taxon>
        <taxon>Caudoviricetes</taxon>
        <taxon>Asteriusvirus</taxon>
        <taxon>Asteriusvirus av121Q</taxon>
    </lineage>
</organism>
<accession>A0A097EXP9</accession>
<evidence type="ECO:0000313" key="2">
    <source>
        <dbReference type="Proteomes" id="UP000029889"/>
    </source>
</evidence>
<name>A0A097EXP9_9CAUD</name>
<dbReference type="Proteomes" id="UP000029889">
    <property type="component" value="Segment"/>
</dbReference>
<dbReference type="EMBL" id="KM507819">
    <property type="protein sequence ID" value="AIT14176.1"/>
    <property type="molecule type" value="Genomic_DNA"/>
</dbReference>
<dbReference type="RefSeq" id="YP_009101873.1">
    <property type="nucleotide sequence ID" value="NC_025447.1"/>
</dbReference>
<reference evidence="1 2" key="1">
    <citation type="submission" date="2014-09" db="EMBL/GenBank/DDBJ databases">
        <authorList>
            <person name="Lapin J.S."/>
            <person name="Pope W.H."/>
            <person name="Hua J."/>
            <person name="Ford M.E."/>
            <person name="Conway J.F."/>
            <person name="Hatfull G.F."/>
            <person name="Hendrix R.W."/>
        </authorList>
    </citation>
    <scope>NUCLEOTIDE SEQUENCE [LARGE SCALE GENOMIC DNA]</scope>
</reference>
<dbReference type="OrthoDB" id="40820at10239"/>